<dbReference type="HAMAP" id="MF_01965">
    <property type="entry name" value="NADHX_dehydratase"/>
    <property type="match status" value="1"/>
</dbReference>
<dbReference type="GO" id="GO:0005524">
    <property type="term" value="F:ATP binding"/>
    <property type="evidence" value="ECO:0007669"/>
    <property type="project" value="UniProtKB-UniRule"/>
</dbReference>
<evidence type="ECO:0000256" key="19">
    <source>
        <dbReference type="PIRNR" id="PIRNR017184"/>
    </source>
</evidence>
<dbReference type="PROSITE" id="PS51385">
    <property type="entry name" value="YJEF_N"/>
    <property type="match status" value="1"/>
</dbReference>
<keyword evidence="13" id="KW-0511">Multifunctional enzyme</keyword>
<feature type="binding site" evidence="18">
    <location>
        <position position="163"/>
    </location>
    <ligand>
        <name>(6S)-NADPHX</name>
        <dbReference type="ChEBI" id="CHEBI:64076"/>
    </ligand>
</feature>
<comment type="catalytic activity">
    <reaction evidence="2 18 19">
        <text>(6R)-NADPHX = (6S)-NADPHX</text>
        <dbReference type="Rhea" id="RHEA:32227"/>
        <dbReference type="ChEBI" id="CHEBI:64076"/>
        <dbReference type="ChEBI" id="CHEBI:64077"/>
        <dbReference type="EC" id="5.1.99.6"/>
    </reaction>
</comment>
<feature type="binding site" evidence="17">
    <location>
        <position position="451"/>
    </location>
    <ligand>
        <name>(6S)-NADPHX</name>
        <dbReference type="ChEBI" id="CHEBI:64076"/>
    </ligand>
</feature>
<reference evidence="22 23" key="1">
    <citation type="submission" date="2016-02" db="EMBL/GenBank/DDBJ databases">
        <title>Comparison of Clostridium stercorarium subspecies using comparative genomics and transcriptomics.</title>
        <authorList>
            <person name="Schellenberg J."/>
            <person name="Thallinger G."/>
            <person name="Levin D.B."/>
            <person name="Zhang X."/>
            <person name="Alvare G."/>
            <person name="Fristensky B."/>
            <person name="Sparling R."/>
        </authorList>
    </citation>
    <scope>NUCLEOTIDE SEQUENCE [LARGE SCALE GENOMIC DNA]</scope>
    <source>
        <strain evidence="22 23">DSM 9219</strain>
    </source>
</reference>
<evidence type="ECO:0000256" key="11">
    <source>
        <dbReference type="ARBA" id="ARBA00023235"/>
    </source>
</evidence>
<evidence type="ECO:0000256" key="17">
    <source>
        <dbReference type="HAMAP-Rule" id="MF_01965"/>
    </source>
</evidence>
<name>A0A1B1YNH7_THEST</name>
<proteinExistence type="inferred from homology"/>
<feature type="binding site" evidence="18">
    <location>
        <position position="130"/>
    </location>
    <ligand>
        <name>K(+)</name>
        <dbReference type="ChEBI" id="CHEBI:29103"/>
    </ligand>
</feature>
<evidence type="ECO:0000256" key="7">
    <source>
        <dbReference type="ARBA" id="ARBA00022840"/>
    </source>
</evidence>
<evidence type="ECO:0000256" key="8">
    <source>
        <dbReference type="ARBA" id="ARBA00022857"/>
    </source>
</evidence>
<keyword evidence="8 17" id="KW-0521">NADP</keyword>
<comment type="subunit">
    <text evidence="17">Homotetramer.</text>
</comment>
<evidence type="ECO:0000256" key="3">
    <source>
        <dbReference type="ARBA" id="ARBA00006001"/>
    </source>
</evidence>
<comment type="function">
    <text evidence="17">Catalyzes the dehydration of the S-form of NAD(P)HX at the expense of ADP, which is converted to AMP. Together with NAD(P)HX epimerase, which catalyzes the epimerization of the S- and R-forms, the enzyme allows the repair of both epimers of NAD(P)HX, a damaged form of NAD(P)H that is a result of enzymatic or heat-dependent hydration.</text>
</comment>
<comment type="catalytic activity">
    <reaction evidence="1 18 19">
        <text>(6R)-NADHX = (6S)-NADHX</text>
        <dbReference type="Rhea" id="RHEA:32215"/>
        <dbReference type="ChEBI" id="CHEBI:64074"/>
        <dbReference type="ChEBI" id="CHEBI:64075"/>
        <dbReference type="EC" id="5.1.99.6"/>
    </reaction>
</comment>
<keyword evidence="9 18" id="KW-0630">Potassium</keyword>
<feature type="binding site" evidence="18">
    <location>
        <position position="145"/>
    </location>
    <ligand>
        <name>(6S)-NADPHX</name>
        <dbReference type="ChEBI" id="CHEBI:64076"/>
    </ligand>
</feature>
<evidence type="ECO:0000256" key="1">
    <source>
        <dbReference type="ARBA" id="ARBA00000013"/>
    </source>
</evidence>
<comment type="catalytic activity">
    <reaction evidence="15 17 19">
        <text>(6S)-NADHX + ADP = AMP + phosphate + NADH + H(+)</text>
        <dbReference type="Rhea" id="RHEA:32223"/>
        <dbReference type="ChEBI" id="CHEBI:15378"/>
        <dbReference type="ChEBI" id="CHEBI:43474"/>
        <dbReference type="ChEBI" id="CHEBI:57945"/>
        <dbReference type="ChEBI" id="CHEBI:64074"/>
        <dbReference type="ChEBI" id="CHEBI:456215"/>
        <dbReference type="ChEBI" id="CHEBI:456216"/>
        <dbReference type="EC" id="4.2.1.136"/>
    </reaction>
</comment>
<feature type="binding site" evidence="18">
    <location>
        <position position="166"/>
    </location>
    <ligand>
        <name>K(+)</name>
        <dbReference type="ChEBI" id="CHEBI:29103"/>
    </ligand>
</feature>
<evidence type="ECO:0000256" key="15">
    <source>
        <dbReference type="ARBA" id="ARBA00048238"/>
    </source>
</evidence>
<dbReference type="InterPro" id="IPR000631">
    <property type="entry name" value="CARKD"/>
</dbReference>
<comment type="similarity">
    <text evidence="18">Belongs to the NnrE/AIBP family.</text>
</comment>
<comment type="function">
    <text evidence="18">Catalyzes the epimerization of the S- and R-forms of NAD(P)HX, a damaged form of NAD(P)H that is a result of enzymatic or heat-dependent hydration. This is a prerequisite for the S-specific NAD(P)H-hydrate dehydratase to allow the repair of both epimers of NAD(P)HX.</text>
</comment>
<dbReference type="InterPro" id="IPR036652">
    <property type="entry name" value="YjeF_N_dom_sf"/>
</dbReference>
<accession>A0A1B1YNH7</accession>
<evidence type="ECO:0000259" key="21">
    <source>
        <dbReference type="PROSITE" id="PS51385"/>
    </source>
</evidence>
<feature type="binding site" evidence="17">
    <location>
        <position position="450"/>
    </location>
    <ligand>
        <name>AMP</name>
        <dbReference type="ChEBI" id="CHEBI:456215"/>
    </ligand>
</feature>
<evidence type="ECO:0000256" key="5">
    <source>
        <dbReference type="ARBA" id="ARBA00022723"/>
    </source>
</evidence>
<dbReference type="EC" id="5.1.99.6" evidence="19"/>
<dbReference type="AlphaFoldDB" id="A0A1B1YNH7"/>
<dbReference type="Gene3D" id="3.40.1190.20">
    <property type="match status" value="1"/>
</dbReference>
<evidence type="ECO:0000256" key="6">
    <source>
        <dbReference type="ARBA" id="ARBA00022741"/>
    </source>
</evidence>
<dbReference type="PANTHER" id="PTHR12592">
    <property type="entry name" value="ATP-DEPENDENT (S)-NAD(P)H-HYDRATE DEHYDRATASE FAMILY MEMBER"/>
    <property type="match status" value="1"/>
</dbReference>
<evidence type="ECO:0000256" key="4">
    <source>
        <dbReference type="ARBA" id="ARBA00009524"/>
    </source>
</evidence>
<gene>
    <name evidence="17" type="primary">nnrD</name>
    <name evidence="18" type="synonym">nnrE</name>
    <name evidence="22" type="ORF">CSTERLE_12545</name>
</gene>
<sequence length="529" mass="55680">MKLATPAQMKEIDEIAIKKFGIPGIILMENAALNVVKAAAGMLRECGSAKITLIAGKGNNGGDAFAAARHLMKKFDVTVISLAERDKVSGDAGVFLNILEKLNADIRYCTNSHSAGELKEIINGSDLIIDGIFGTGIRGEIKGFYADVISIINESGKRVLSIDIPSGIDGETGQICSIAVKAEKTVTFSLPKPGLYQYPGREYSGDIVIADIGIPPQAIEQAAIAGELLDEDFLLRYIPERPADGHKGTFGKVMIITGSKGMTGAGTLAALSAFKTGTGLVYLAVPQSLSPIYGTTVPEAVLIPLKDNDGIISDTETDFLLNRAAGMDTVVIGPGLSAAPEIQRLVNGFVADCPVPVVIDADALNVLDIEVLKKRKAPAILTPHPGEFSRLCGLSTESVQKDRCRKAIELSKNTGAVVVLKGAGTVIACPDGKYYINTSGHNCLAVAGSGDVLAGMIGSFAGMRVTPEMAACLGVFIHGRCGEVLAGKSYGQAGYRAGEIPPVIPYVIGNMLLKRHAEERLHKIFQSCE</sequence>
<evidence type="ECO:0000256" key="12">
    <source>
        <dbReference type="ARBA" id="ARBA00023239"/>
    </source>
</evidence>
<dbReference type="EC" id="4.2.1.136" evidence="19"/>
<protein>
    <recommendedName>
        <fullName evidence="19">Bifunctional NAD(P)H-hydrate repair enzyme</fullName>
    </recommendedName>
    <alternativeName>
        <fullName evidence="19">Nicotinamide nucleotide repair protein</fullName>
    </alternativeName>
    <domain>
        <recommendedName>
            <fullName evidence="19">ADP-dependent (S)-NAD(P)H-hydrate dehydratase</fullName>
            <ecNumber evidence="19">4.2.1.136</ecNumber>
        </recommendedName>
        <alternativeName>
            <fullName evidence="19">ADP-dependent NAD(P)HX dehydratase</fullName>
        </alternativeName>
    </domain>
    <domain>
        <recommendedName>
            <fullName evidence="19">NAD(P)H-hydrate epimerase</fullName>
            <ecNumber evidence="19">5.1.99.6</ecNumber>
        </recommendedName>
    </domain>
</protein>
<dbReference type="PROSITE" id="PS01050">
    <property type="entry name" value="YJEF_C_2"/>
    <property type="match status" value="1"/>
</dbReference>
<feature type="binding site" evidence="17">
    <location>
        <position position="265"/>
    </location>
    <ligand>
        <name>(6S)-NADPHX</name>
        <dbReference type="ChEBI" id="CHEBI:64076"/>
    </ligand>
</feature>
<dbReference type="GO" id="GO:0052855">
    <property type="term" value="F:ADP-dependent NAD(P)H-hydrate dehydratase activity"/>
    <property type="evidence" value="ECO:0007669"/>
    <property type="project" value="UniProtKB-UniRule"/>
</dbReference>
<organism evidence="22 23">
    <name type="scientific">Thermoclostridium stercorarium subsp. leptospartum DSM 9219</name>
    <dbReference type="NCBI Taxonomy" id="1346611"/>
    <lineage>
        <taxon>Bacteria</taxon>
        <taxon>Bacillati</taxon>
        <taxon>Bacillota</taxon>
        <taxon>Clostridia</taxon>
        <taxon>Eubacteriales</taxon>
        <taxon>Oscillospiraceae</taxon>
        <taxon>Thermoclostridium</taxon>
    </lineage>
</organism>
<dbReference type="GO" id="GO:0052856">
    <property type="term" value="F:NAD(P)HX epimerase activity"/>
    <property type="evidence" value="ECO:0007669"/>
    <property type="project" value="UniProtKB-UniRule"/>
</dbReference>
<keyword evidence="6 17" id="KW-0547">Nucleotide-binding</keyword>
<evidence type="ECO:0000256" key="9">
    <source>
        <dbReference type="ARBA" id="ARBA00022958"/>
    </source>
</evidence>
<keyword evidence="5 18" id="KW-0479">Metal-binding</keyword>
<evidence type="ECO:0000256" key="2">
    <source>
        <dbReference type="ARBA" id="ARBA00000909"/>
    </source>
</evidence>
<dbReference type="Proteomes" id="UP000092931">
    <property type="component" value="Chromosome"/>
</dbReference>
<keyword evidence="11 18" id="KW-0413">Isomerase</keyword>
<keyword evidence="7 17" id="KW-0067">ATP-binding</keyword>
<dbReference type="PANTHER" id="PTHR12592:SF0">
    <property type="entry name" value="ATP-DEPENDENT (S)-NAD(P)H-HYDRATE DEHYDRATASE"/>
    <property type="match status" value="1"/>
</dbReference>
<comment type="function">
    <text evidence="14 19">Bifunctional enzyme that catalyzes the epimerization of the S- and R-forms of NAD(P)HX and the dehydration of the S-form of NAD(P)HX at the expense of ADP, which is converted to AMP. This allows the repair of both epimers of NAD(P)HX, a damaged form of NAD(P)H that is a result of enzymatic or heat-dependent hydration.</text>
</comment>
<dbReference type="InterPro" id="IPR004443">
    <property type="entry name" value="YjeF_N_dom"/>
</dbReference>
<feature type="domain" description="YjeF C-terminal" evidence="20">
    <location>
        <begin position="230"/>
        <end position="511"/>
    </location>
</feature>
<comment type="cofactor">
    <cofactor evidence="17">
        <name>Mg(2+)</name>
        <dbReference type="ChEBI" id="CHEBI:18420"/>
    </cofactor>
</comment>
<dbReference type="InterPro" id="IPR029056">
    <property type="entry name" value="Ribokinase-like"/>
</dbReference>
<dbReference type="EMBL" id="CP014673">
    <property type="protein sequence ID" value="ANX02341.1"/>
    <property type="molecule type" value="Genomic_DNA"/>
</dbReference>
<keyword evidence="10 17" id="KW-0520">NAD</keyword>
<dbReference type="CDD" id="cd01171">
    <property type="entry name" value="YXKO-related"/>
    <property type="match status" value="1"/>
</dbReference>
<evidence type="ECO:0000256" key="18">
    <source>
        <dbReference type="HAMAP-Rule" id="MF_01966"/>
    </source>
</evidence>
<dbReference type="RefSeq" id="WP_065821107.1">
    <property type="nucleotide sequence ID" value="NZ_CP014673.1"/>
</dbReference>
<dbReference type="InterPro" id="IPR030677">
    <property type="entry name" value="Nnr"/>
</dbReference>
<evidence type="ECO:0000256" key="13">
    <source>
        <dbReference type="ARBA" id="ARBA00023268"/>
    </source>
</evidence>
<evidence type="ECO:0000256" key="16">
    <source>
        <dbReference type="ARBA" id="ARBA00049209"/>
    </source>
</evidence>
<comment type="similarity">
    <text evidence="17">Belongs to the NnrD/CARKD family.</text>
</comment>
<comment type="catalytic activity">
    <reaction evidence="16 17 19">
        <text>(6S)-NADPHX + ADP = AMP + phosphate + NADPH + H(+)</text>
        <dbReference type="Rhea" id="RHEA:32235"/>
        <dbReference type="ChEBI" id="CHEBI:15378"/>
        <dbReference type="ChEBI" id="CHEBI:43474"/>
        <dbReference type="ChEBI" id="CHEBI:57783"/>
        <dbReference type="ChEBI" id="CHEBI:64076"/>
        <dbReference type="ChEBI" id="CHEBI:456215"/>
        <dbReference type="ChEBI" id="CHEBI:456216"/>
        <dbReference type="EC" id="4.2.1.136"/>
    </reaction>
</comment>
<feature type="binding site" evidence="17">
    <location>
        <begin position="421"/>
        <end position="425"/>
    </location>
    <ligand>
        <name>AMP</name>
        <dbReference type="ChEBI" id="CHEBI:456215"/>
    </ligand>
</feature>
<dbReference type="Pfam" id="PF03853">
    <property type="entry name" value="YjeF_N"/>
    <property type="match status" value="1"/>
</dbReference>
<dbReference type="SUPFAM" id="SSF53613">
    <property type="entry name" value="Ribokinase-like"/>
    <property type="match status" value="1"/>
</dbReference>
<feature type="domain" description="YjeF N-terminal" evidence="21">
    <location>
        <begin position="9"/>
        <end position="220"/>
    </location>
</feature>
<dbReference type="NCBIfam" id="TIGR00196">
    <property type="entry name" value="yjeF_cterm"/>
    <property type="match status" value="1"/>
</dbReference>
<dbReference type="GO" id="GO:0046872">
    <property type="term" value="F:metal ion binding"/>
    <property type="evidence" value="ECO:0007669"/>
    <property type="project" value="UniProtKB-UniRule"/>
</dbReference>
<dbReference type="InterPro" id="IPR017953">
    <property type="entry name" value="Carbohydrate_kinase_pred_CS"/>
</dbReference>
<dbReference type="PIRSF" id="PIRSF017184">
    <property type="entry name" value="Nnr"/>
    <property type="match status" value="1"/>
</dbReference>
<comment type="similarity">
    <text evidence="4 19">In the C-terminal section; belongs to the NnrD/CARKD family.</text>
</comment>
<dbReference type="PROSITE" id="PS51383">
    <property type="entry name" value="YJEF_C_3"/>
    <property type="match status" value="1"/>
</dbReference>
<comment type="cofactor">
    <cofactor evidence="18 19">
        <name>K(+)</name>
        <dbReference type="ChEBI" id="CHEBI:29103"/>
    </cofactor>
    <text evidence="18 19">Binds 1 potassium ion per subunit.</text>
</comment>
<comment type="similarity">
    <text evidence="3 19">In the N-terminal section; belongs to the NnrE/AIBP family.</text>
</comment>
<dbReference type="SUPFAM" id="SSF64153">
    <property type="entry name" value="YjeF N-terminal domain-like"/>
    <property type="match status" value="1"/>
</dbReference>
<feature type="binding site" evidence="18">
    <location>
        <begin position="59"/>
        <end position="63"/>
    </location>
    <ligand>
        <name>(6S)-NADPHX</name>
        <dbReference type="ChEBI" id="CHEBI:64076"/>
    </ligand>
</feature>
<dbReference type="GO" id="GO:0046496">
    <property type="term" value="P:nicotinamide nucleotide metabolic process"/>
    <property type="evidence" value="ECO:0007669"/>
    <property type="project" value="UniProtKB-UniRule"/>
</dbReference>
<evidence type="ECO:0000259" key="20">
    <source>
        <dbReference type="PROSITE" id="PS51383"/>
    </source>
</evidence>
<dbReference type="HAMAP" id="MF_01966">
    <property type="entry name" value="NADHX_epimerase"/>
    <property type="match status" value="1"/>
</dbReference>
<feature type="binding site" evidence="18">
    <location>
        <begin position="134"/>
        <end position="140"/>
    </location>
    <ligand>
        <name>(6S)-NADPHX</name>
        <dbReference type="ChEBI" id="CHEBI:64076"/>
    </ligand>
</feature>
<dbReference type="NCBIfam" id="TIGR00197">
    <property type="entry name" value="yjeF_nterm"/>
    <property type="match status" value="1"/>
</dbReference>
<dbReference type="Gene3D" id="3.40.50.10260">
    <property type="entry name" value="YjeF N-terminal domain"/>
    <property type="match status" value="1"/>
</dbReference>
<feature type="binding site" evidence="17">
    <location>
        <position position="335"/>
    </location>
    <ligand>
        <name>(6S)-NADPHX</name>
        <dbReference type="ChEBI" id="CHEBI:64076"/>
    </ligand>
</feature>
<feature type="binding site" evidence="18">
    <location>
        <position position="60"/>
    </location>
    <ligand>
        <name>K(+)</name>
        <dbReference type="ChEBI" id="CHEBI:29103"/>
    </ligand>
</feature>
<feature type="binding site" evidence="17">
    <location>
        <position position="384"/>
    </location>
    <ligand>
        <name>(6S)-NADPHX</name>
        <dbReference type="ChEBI" id="CHEBI:64076"/>
    </ligand>
</feature>
<evidence type="ECO:0000313" key="23">
    <source>
        <dbReference type="Proteomes" id="UP000092931"/>
    </source>
</evidence>
<evidence type="ECO:0000313" key="22">
    <source>
        <dbReference type="EMBL" id="ANX02341.1"/>
    </source>
</evidence>
<dbReference type="Pfam" id="PF01256">
    <property type="entry name" value="Carb_kinase"/>
    <property type="match status" value="1"/>
</dbReference>
<dbReference type="GO" id="GO:0110051">
    <property type="term" value="P:metabolite repair"/>
    <property type="evidence" value="ECO:0007669"/>
    <property type="project" value="TreeGrafter"/>
</dbReference>
<evidence type="ECO:0000256" key="10">
    <source>
        <dbReference type="ARBA" id="ARBA00023027"/>
    </source>
</evidence>
<evidence type="ECO:0000256" key="14">
    <source>
        <dbReference type="ARBA" id="ARBA00025153"/>
    </source>
</evidence>
<keyword evidence="12 17" id="KW-0456">Lyase</keyword>